<evidence type="ECO:0000313" key="1">
    <source>
        <dbReference type="EMBL" id="KAI3719510.1"/>
    </source>
</evidence>
<sequence>MEKPPHIAILPSPGMGHLIPLVEFANRLILTQHNLSITFIIPNDGPLSKSQSAFLDSLPNPINYLLLPPVSFDDLPKDAKIETRISLMVTRSIPSIQEIFNTLIADKKIVALFVDLFGTDAFDVATQFGVPQYDRNNDAYKWVLHNAKRYMMAKGIVVNSFKELEGGAIEALQQDQPGKPPVYPVGPLIQTAESSRDVNEAKMNDSGIVDRMEIARVVKGLLEGEEGKGIRVRIRELKEAAANVLSKDRYSTKTLDQLASTLKNNV</sequence>
<comment type="caution">
    <text evidence="1">The sequence shown here is derived from an EMBL/GenBank/DDBJ whole genome shotgun (WGS) entry which is preliminary data.</text>
</comment>
<accession>A0ACB9BBB8</accession>
<keyword evidence="2" id="KW-1185">Reference proteome</keyword>
<organism evidence="1 2">
    <name type="scientific">Arctium lappa</name>
    <name type="common">Greater burdock</name>
    <name type="synonym">Lappa major</name>
    <dbReference type="NCBI Taxonomy" id="4217"/>
    <lineage>
        <taxon>Eukaryota</taxon>
        <taxon>Viridiplantae</taxon>
        <taxon>Streptophyta</taxon>
        <taxon>Embryophyta</taxon>
        <taxon>Tracheophyta</taxon>
        <taxon>Spermatophyta</taxon>
        <taxon>Magnoliopsida</taxon>
        <taxon>eudicotyledons</taxon>
        <taxon>Gunneridae</taxon>
        <taxon>Pentapetalae</taxon>
        <taxon>asterids</taxon>
        <taxon>campanulids</taxon>
        <taxon>Asterales</taxon>
        <taxon>Asteraceae</taxon>
        <taxon>Carduoideae</taxon>
        <taxon>Cardueae</taxon>
        <taxon>Arctiinae</taxon>
        <taxon>Arctium</taxon>
    </lineage>
</organism>
<dbReference type="EMBL" id="CM042052">
    <property type="protein sequence ID" value="KAI3719510.1"/>
    <property type="molecule type" value="Genomic_DNA"/>
</dbReference>
<reference evidence="2" key="1">
    <citation type="journal article" date="2022" name="Mol. Ecol. Resour.">
        <title>The genomes of chicory, endive, great burdock and yacon provide insights into Asteraceae palaeo-polyploidization history and plant inulin production.</title>
        <authorList>
            <person name="Fan W."/>
            <person name="Wang S."/>
            <person name="Wang H."/>
            <person name="Wang A."/>
            <person name="Jiang F."/>
            <person name="Liu H."/>
            <person name="Zhao H."/>
            <person name="Xu D."/>
            <person name="Zhang Y."/>
        </authorList>
    </citation>
    <scope>NUCLEOTIDE SEQUENCE [LARGE SCALE GENOMIC DNA]</scope>
    <source>
        <strain evidence="2">cv. Niubang</strain>
    </source>
</reference>
<gene>
    <name evidence="1" type="ORF">L6452_20410</name>
</gene>
<proteinExistence type="predicted"/>
<evidence type="ECO:0000313" key="2">
    <source>
        <dbReference type="Proteomes" id="UP001055879"/>
    </source>
</evidence>
<dbReference type="Proteomes" id="UP001055879">
    <property type="component" value="Linkage Group LG06"/>
</dbReference>
<name>A0ACB9BBB8_ARCLA</name>
<protein>
    <submittedName>
        <fullName evidence="1">Uncharacterized protein</fullName>
    </submittedName>
</protein>
<reference evidence="1 2" key="2">
    <citation type="journal article" date="2022" name="Mol. Ecol. Resour.">
        <title>The genomes of chicory, endive, great burdock and yacon provide insights into Asteraceae paleo-polyploidization history and plant inulin production.</title>
        <authorList>
            <person name="Fan W."/>
            <person name="Wang S."/>
            <person name="Wang H."/>
            <person name="Wang A."/>
            <person name="Jiang F."/>
            <person name="Liu H."/>
            <person name="Zhao H."/>
            <person name="Xu D."/>
            <person name="Zhang Y."/>
        </authorList>
    </citation>
    <scope>NUCLEOTIDE SEQUENCE [LARGE SCALE GENOMIC DNA]</scope>
    <source>
        <strain evidence="2">cv. Niubang</strain>
    </source>
</reference>